<feature type="chain" id="PRO_5027062824" evidence="3">
    <location>
        <begin position="23"/>
        <end position="229"/>
    </location>
</feature>
<dbReference type="SUPFAM" id="SSF53955">
    <property type="entry name" value="Lysozyme-like"/>
    <property type="match status" value="1"/>
</dbReference>
<accession>A0A6L3YFA6</accession>
<dbReference type="InterPro" id="IPR008258">
    <property type="entry name" value="Transglycosylase_SLT_dom_1"/>
</dbReference>
<reference evidence="5 6" key="1">
    <citation type="submission" date="2019-09" db="EMBL/GenBank/DDBJ databases">
        <title>Taxonomic organization of the family Brucellaceae based on a phylogenomic approach.</title>
        <authorList>
            <person name="Leclercq S."/>
            <person name="Cloeckaert A."/>
            <person name="Zygmunt M.S."/>
        </authorList>
    </citation>
    <scope>NUCLEOTIDE SEQUENCE [LARGE SCALE GENOMIC DNA]</scope>
    <source>
        <strain evidence="5 6">WS1830</strain>
    </source>
</reference>
<comment type="caution">
    <text evidence="5">The sequence shown here is derived from an EMBL/GenBank/DDBJ whole genome shotgun (WGS) entry which is preliminary data.</text>
</comment>
<dbReference type="PANTHER" id="PTHR37423:SF2">
    <property type="entry name" value="MEMBRANE-BOUND LYTIC MUREIN TRANSGLYCOSYLASE C"/>
    <property type="match status" value="1"/>
</dbReference>
<dbReference type="PANTHER" id="PTHR37423">
    <property type="entry name" value="SOLUBLE LYTIC MUREIN TRANSGLYCOSYLASE-RELATED"/>
    <property type="match status" value="1"/>
</dbReference>
<evidence type="ECO:0000256" key="3">
    <source>
        <dbReference type="SAM" id="SignalP"/>
    </source>
</evidence>
<evidence type="ECO:0000256" key="1">
    <source>
        <dbReference type="ARBA" id="ARBA00007734"/>
    </source>
</evidence>
<evidence type="ECO:0000313" key="6">
    <source>
        <dbReference type="Proteomes" id="UP000481643"/>
    </source>
</evidence>
<feature type="signal peptide" evidence="3">
    <location>
        <begin position="1"/>
        <end position="22"/>
    </location>
</feature>
<dbReference type="InterPro" id="IPR023346">
    <property type="entry name" value="Lysozyme-like_dom_sf"/>
</dbReference>
<evidence type="ECO:0000259" key="4">
    <source>
        <dbReference type="Pfam" id="PF01464"/>
    </source>
</evidence>
<dbReference type="Gene3D" id="1.10.530.10">
    <property type="match status" value="1"/>
</dbReference>
<dbReference type="AlphaFoldDB" id="A0A6L3YFA6"/>
<dbReference type="RefSeq" id="WP_151610547.1">
    <property type="nucleotide sequence ID" value="NZ_WBVX01000024.1"/>
</dbReference>
<feature type="domain" description="Transglycosylase SLT" evidence="4">
    <location>
        <begin position="70"/>
        <end position="170"/>
    </location>
</feature>
<comment type="similarity">
    <text evidence="2">Belongs to the virb1 family.</text>
</comment>
<dbReference type="CDD" id="cd00254">
    <property type="entry name" value="LT-like"/>
    <property type="match status" value="1"/>
</dbReference>
<evidence type="ECO:0000313" key="5">
    <source>
        <dbReference type="EMBL" id="KAB2681174.1"/>
    </source>
</evidence>
<dbReference type="Proteomes" id="UP000481643">
    <property type="component" value="Unassembled WGS sequence"/>
</dbReference>
<comment type="similarity">
    <text evidence="1">Belongs to the transglycosylase Slt family.</text>
</comment>
<protein>
    <submittedName>
        <fullName evidence="5">Lytic transglycosylase domain-containing protein</fullName>
    </submittedName>
</protein>
<gene>
    <name evidence="5" type="ORF">F9L08_19950</name>
</gene>
<dbReference type="EMBL" id="WBVX01000024">
    <property type="protein sequence ID" value="KAB2681174.1"/>
    <property type="molecule type" value="Genomic_DNA"/>
</dbReference>
<organism evidence="5 6">
    <name type="scientific">Brucella tritici</name>
    <dbReference type="NCBI Taxonomy" id="94626"/>
    <lineage>
        <taxon>Bacteria</taxon>
        <taxon>Pseudomonadati</taxon>
        <taxon>Pseudomonadota</taxon>
        <taxon>Alphaproteobacteria</taxon>
        <taxon>Hyphomicrobiales</taxon>
        <taxon>Brucellaceae</taxon>
        <taxon>Brucella/Ochrobactrum group</taxon>
        <taxon>Brucella</taxon>
    </lineage>
</organism>
<evidence type="ECO:0000256" key="2">
    <source>
        <dbReference type="ARBA" id="ARBA00009387"/>
    </source>
</evidence>
<name>A0A6L3YFA6_9HYPH</name>
<dbReference type="Pfam" id="PF01464">
    <property type="entry name" value="SLT"/>
    <property type="match status" value="1"/>
</dbReference>
<sequence length="229" mass="24430">MVKRSVINLLLVFALAPSGASGQDVVSQRVAAAFAVSSIPPVTAIPGERPTNRDANGRCAPADKASITDLVRKIANDENFDPDLAEAVAWAESDLGRNQGPSKAGALGILQLMPGTASDLGVKDRCDASENVRAGIRYLKALYNEFQDPLLMLAAYNAGSGNVYRSNGIPVNDETTKYVIKILNRWKLSNAVKKQPAAVSNVASIPTKPERSEVSADPWQDGHVIDFTN</sequence>
<keyword evidence="3" id="KW-0732">Signal</keyword>
<proteinExistence type="inferred from homology"/>